<dbReference type="AlphaFoldDB" id="A0A316YWS9"/>
<dbReference type="EMBL" id="KZ819635">
    <property type="protein sequence ID" value="PWN92513.1"/>
    <property type="molecule type" value="Genomic_DNA"/>
</dbReference>
<keyword evidence="3" id="KW-1185">Reference proteome</keyword>
<gene>
    <name evidence="2" type="ORF">FA10DRAFT_266260</name>
</gene>
<evidence type="ECO:0000313" key="2">
    <source>
        <dbReference type="EMBL" id="PWN92513.1"/>
    </source>
</evidence>
<sequence length="121" mass="13442">MKTASFLKITALACFGQALFDGVRGGDVSSGGLEVEEHRLEARLYTPYTDGYQISWLWQDWSFKDGKRTLYYCRSRFPPPGAKNYKCDGPHDIGDQIALWHCSKAGSLLDSDLLADATSVS</sequence>
<dbReference type="GeneID" id="37043339"/>
<dbReference type="InParanoid" id="A0A316YWS9"/>
<name>A0A316YWS9_9BASI</name>
<evidence type="ECO:0000256" key="1">
    <source>
        <dbReference type="SAM" id="SignalP"/>
    </source>
</evidence>
<organism evidence="2 3">
    <name type="scientific">Acaromyces ingoldii</name>
    <dbReference type="NCBI Taxonomy" id="215250"/>
    <lineage>
        <taxon>Eukaryota</taxon>
        <taxon>Fungi</taxon>
        <taxon>Dikarya</taxon>
        <taxon>Basidiomycota</taxon>
        <taxon>Ustilaginomycotina</taxon>
        <taxon>Exobasidiomycetes</taxon>
        <taxon>Exobasidiales</taxon>
        <taxon>Cryptobasidiaceae</taxon>
        <taxon>Acaromyces</taxon>
    </lineage>
</organism>
<dbReference type="Proteomes" id="UP000245768">
    <property type="component" value="Unassembled WGS sequence"/>
</dbReference>
<dbReference type="RefSeq" id="XP_025379711.1">
    <property type="nucleotide sequence ID" value="XM_025521423.1"/>
</dbReference>
<keyword evidence="1" id="KW-0732">Signal</keyword>
<accession>A0A316YWS9</accession>
<reference evidence="2 3" key="1">
    <citation type="journal article" date="2018" name="Mol. Biol. Evol.">
        <title>Broad Genomic Sampling Reveals a Smut Pathogenic Ancestry of the Fungal Clade Ustilaginomycotina.</title>
        <authorList>
            <person name="Kijpornyongpan T."/>
            <person name="Mondo S.J."/>
            <person name="Barry K."/>
            <person name="Sandor L."/>
            <person name="Lee J."/>
            <person name="Lipzen A."/>
            <person name="Pangilinan J."/>
            <person name="LaButti K."/>
            <person name="Hainaut M."/>
            <person name="Henrissat B."/>
            <person name="Grigoriev I.V."/>
            <person name="Spatafora J.W."/>
            <person name="Aime M.C."/>
        </authorList>
    </citation>
    <scope>NUCLEOTIDE SEQUENCE [LARGE SCALE GENOMIC DNA]</scope>
    <source>
        <strain evidence="2 3">MCA 4198</strain>
    </source>
</reference>
<proteinExistence type="predicted"/>
<feature type="chain" id="PRO_5016242672" evidence="1">
    <location>
        <begin position="26"/>
        <end position="121"/>
    </location>
</feature>
<evidence type="ECO:0000313" key="3">
    <source>
        <dbReference type="Proteomes" id="UP000245768"/>
    </source>
</evidence>
<feature type="signal peptide" evidence="1">
    <location>
        <begin position="1"/>
        <end position="25"/>
    </location>
</feature>
<protein>
    <submittedName>
        <fullName evidence="2">Uncharacterized protein</fullName>
    </submittedName>
</protein>